<evidence type="ECO:0000313" key="3">
    <source>
        <dbReference type="EMBL" id="GJJ05904.1"/>
    </source>
</evidence>
<evidence type="ECO:0000313" key="4">
    <source>
        <dbReference type="Proteomes" id="UP001050691"/>
    </source>
</evidence>
<dbReference type="AlphaFoldDB" id="A0AAV4ZZS7"/>
<gene>
    <name evidence="3" type="ORF">Clacol_000091</name>
</gene>
<dbReference type="InterPro" id="IPR045340">
    <property type="entry name" value="DUF6533"/>
</dbReference>
<feature type="transmembrane region" description="Helical" evidence="1">
    <location>
        <begin position="56"/>
        <end position="76"/>
    </location>
</feature>
<feature type="transmembrane region" description="Helical" evidence="1">
    <location>
        <begin position="128"/>
        <end position="150"/>
    </location>
</feature>
<organism evidence="3 4">
    <name type="scientific">Clathrus columnatus</name>
    <dbReference type="NCBI Taxonomy" id="1419009"/>
    <lineage>
        <taxon>Eukaryota</taxon>
        <taxon>Fungi</taxon>
        <taxon>Dikarya</taxon>
        <taxon>Basidiomycota</taxon>
        <taxon>Agaricomycotina</taxon>
        <taxon>Agaricomycetes</taxon>
        <taxon>Phallomycetidae</taxon>
        <taxon>Phallales</taxon>
        <taxon>Clathraceae</taxon>
        <taxon>Clathrus</taxon>
    </lineage>
</organism>
<proteinExistence type="predicted"/>
<keyword evidence="1" id="KW-0472">Membrane</keyword>
<keyword evidence="4" id="KW-1185">Reference proteome</keyword>
<keyword evidence="1" id="KW-0812">Transmembrane</keyword>
<name>A0AAV4ZZS7_9AGAM</name>
<feature type="transmembrane region" description="Helical" evidence="1">
    <location>
        <begin position="157"/>
        <end position="175"/>
    </location>
</feature>
<evidence type="ECO:0000256" key="1">
    <source>
        <dbReference type="SAM" id="Phobius"/>
    </source>
</evidence>
<reference evidence="3" key="1">
    <citation type="submission" date="2021-10" db="EMBL/GenBank/DDBJ databases">
        <title>De novo Genome Assembly of Clathrus columnatus (Basidiomycota, Fungi) Using Illumina and Nanopore Sequence Data.</title>
        <authorList>
            <person name="Ogiso-Tanaka E."/>
            <person name="Itagaki H."/>
            <person name="Hosoya T."/>
            <person name="Hosaka K."/>
        </authorList>
    </citation>
    <scope>NUCLEOTIDE SEQUENCE</scope>
    <source>
        <strain evidence="3">MO-923</strain>
    </source>
</reference>
<dbReference type="EMBL" id="BPWL01000001">
    <property type="protein sequence ID" value="GJJ05904.1"/>
    <property type="molecule type" value="Genomic_DNA"/>
</dbReference>
<feature type="domain" description="DUF6533" evidence="2">
    <location>
        <begin position="60"/>
        <end position="102"/>
    </location>
</feature>
<sequence length="269" mass="29892">MDTEPAAFNSDRMDSNLQDQLSLATLYYQSVNLKKMNNETEISASVYDQLIYSDVVAAQATVASLSLLLYGSLLHLSDEVEYIWKRKFTLPTLLYLLSKYPTTLFLSIQIAQTVLPLLSISACNDLGITIAVLSICSTIGVQAIIDILAFTRDILTIILDLLAFIAVIRQVWGVWKLKRSVGLQSNGSKDIVTLLLQQVLLICDFTIALRERNTKVYTLNQSELSLPAFRFASQTQTQLTHTPAHTHRGSMAGRLRESVIAEMGENNGC</sequence>
<feature type="transmembrane region" description="Helical" evidence="1">
    <location>
        <begin position="88"/>
        <end position="108"/>
    </location>
</feature>
<dbReference type="Proteomes" id="UP001050691">
    <property type="component" value="Unassembled WGS sequence"/>
</dbReference>
<comment type="caution">
    <text evidence="3">The sequence shown here is derived from an EMBL/GenBank/DDBJ whole genome shotgun (WGS) entry which is preliminary data.</text>
</comment>
<dbReference type="Pfam" id="PF20151">
    <property type="entry name" value="DUF6533"/>
    <property type="match status" value="1"/>
</dbReference>
<keyword evidence="1" id="KW-1133">Transmembrane helix</keyword>
<protein>
    <recommendedName>
        <fullName evidence="2">DUF6533 domain-containing protein</fullName>
    </recommendedName>
</protein>
<evidence type="ECO:0000259" key="2">
    <source>
        <dbReference type="Pfam" id="PF20151"/>
    </source>
</evidence>
<accession>A0AAV4ZZS7</accession>